<keyword evidence="10" id="KW-0406">Ion transport</keyword>
<evidence type="ECO:0000256" key="7">
    <source>
        <dbReference type="ARBA" id="ARBA00022837"/>
    </source>
</evidence>
<reference evidence="16 17" key="1">
    <citation type="submission" date="2024-10" db="EMBL/GenBank/DDBJ databases">
        <authorList>
            <person name="Kim D."/>
        </authorList>
    </citation>
    <scope>NUCLEOTIDE SEQUENCE [LARGE SCALE GENOMIC DNA]</scope>
    <source>
        <strain evidence="16">Taebaek</strain>
    </source>
</reference>
<evidence type="ECO:0000256" key="2">
    <source>
        <dbReference type="ARBA" id="ARBA00022448"/>
    </source>
</evidence>
<evidence type="ECO:0000313" key="17">
    <source>
        <dbReference type="Proteomes" id="UP001620645"/>
    </source>
</evidence>
<evidence type="ECO:0000256" key="6">
    <source>
        <dbReference type="ARBA" id="ARBA00022729"/>
    </source>
</evidence>
<keyword evidence="4" id="KW-0107">Calcium channel</keyword>
<protein>
    <recommendedName>
        <fullName evidence="15">VWFA domain-containing protein</fullName>
    </recommendedName>
</protein>
<evidence type="ECO:0000256" key="5">
    <source>
        <dbReference type="ARBA" id="ARBA00022692"/>
    </source>
</evidence>
<keyword evidence="2" id="KW-0813">Transport</keyword>
<keyword evidence="5 14" id="KW-0812">Transmembrane</keyword>
<name>A0ABD2ITF6_HETSC</name>
<keyword evidence="13" id="KW-0407">Ion channel</keyword>
<dbReference type="PROSITE" id="PS50234">
    <property type="entry name" value="VWFA"/>
    <property type="match status" value="1"/>
</dbReference>
<dbReference type="InterPro" id="IPR002035">
    <property type="entry name" value="VWF_A"/>
</dbReference>
<keyword evidence="6" id="KW-0732">Signal</keyword>
<evidence type="ECO:0000256" key="11">
    <source>
        <dbReference type="ARBA" id="ARBA00023136"/>
    </source>
</evidence>
<gene>
    <name evidence="16" type="ORF">niasHS_014483</name>
</gene>
<keyword evidence="3" id="KW-0109">Calcium transport</keyword>
<evidence type="ECO:0000256" key="8">
    <source>
        <dbReference type="ARBA" id="ARBA00022882"/>
    </source>
</evidence>
<keyword evidence="8" id="KW-0851">Voltage-gated channel</keyword>
<evidence type="ECO:0000259" key="15">
    <source>
        <dbReference type="PROSITE" id="PS50234"/>
    </source>
</evidence>
<evidence type="ECO:0000256" key="13">
    <source>
        <dbReference type="ARBA" id="ARBA00023303"/>
    </source>
</evidence>
<sequence>MGRHRITAAEDMETVLNRLRPSVDRFDANFQRTFNEYGRVDSVRELLEDSVVPRFTVEEHSRVDFVDAFQQLQLRIQQFFDTKIRALHRLVGAAEKSAQKVDMDKVMGPTLGSERLCRDQMRALNASSVHNPSIWKKSNGETNSGIHVALDVYKCSGAIKRDFNWTGQANIEQAMAENAQNDATVMRQYIGTYSGLTRIFPGFHWDVGPDEFSMDLFDPRFRPWFTAAESAPKDVLFLLDFSGSAKGLFVHLIKTSVMAVLQTLSPNDFFTGIWYNSRREFVLANCTDRQRGDTFLPANSRNKLLFRRFLDRIEERDQAVLPPAIEESFAQFVFANQQQSSDNNGTAAPPRRSGGHHLVLLFTDGVEFWPTDVVHRFQQRQQAEGLPPIRVFGHSIGHGRGAQPALGWLTCQTRAGLHHVEIGSVAEVRLKARAHLAKLSEVLALAYREREAASERRPISWSTPYMDVQKGGAVVSLSMPVLGAQPGIYHDLNMSQKKFADGNLHAKLDGFIAVAGLDIGFAELARAMVLDSAEDATLAYAFLVDNNGIVYFHPRLHTRAADVFAVRRTMCHRISSTLLRSNTRVPFTKADELVHQQLGYIDSVPHRDLLEVEPDTPLMRRFRARLVRRQCGIGTAPLEDAQRQLRCAAVNGTPLVVGFVLMKQRHRVSISKHHFQNEEDEVDPFQLAERFKSAGFESNGQHQQQEDIKEEAEFVNKNNNNSLAQPLVGILLSPGPIMQWQLSAALSSALRPLSRFRALLRLLPSLRHGHPFLAQLSALAPDSVFPIWASAWNSSSASAPNHRFSASTCTLRPLPPRIDSRLFRSAFLQFRASSLRDKAALTAFFPRCELKSVQAIVQRTNQRQSLADNDDGANERINDGKLRVEVDSMDDATATDLTLSVHKFMAVVDNSVPLVQIGVQLRANFFQQKFQRALQQQQHQGGWHECTNKAGRKCLLLSDSSMVLASSDPSGLQSVLNMGAASAAPVVHLSNAEPELFAELLSRGFVQKVVWHDKEAQCPMVVTLDQRQLQRHHYLQHLHSALSDPPSSAAPAFLASPTESILKLSTNIFSPFSRVFSLLPAGLQWFGFTLCWSLLLPVSICTFDNDNAHQQPQFVALNDYDCQFDNDQPTELMEQCTVEHIRYQLRAGRAREQDKANYGGSGGSGTYRKDQSAAIWMRDRRCNRTIGLLPFARSHLFLLLIDGICHELAAEKESAKTQQQRNGAEDKHGTLTAAPSLLFPKFVSQKQVPNCELTRSSMDLERTLRPDLDYTLSHPKEFNPICSVYSAQQLNAPFAPYFLLFSLFISSVLIFKDEFCCSTF</sequence>
<keyword evidence="17" id="KW-1185">Reference proteome</keyword>
<keyword evidence="7" id="KW-0106">Calcium</keyword>
<feature type="domain" description="VWFA" evidence="15">
    <location>
        <begin position="234"/>
        <end position="439"/>
    </location>
</feature>
<evidence type="ECO:0000256" key="3">
    <source>
        <dbReference type="ARBA" id="ARBA00022568"/>
    </source>
</evidence>
<dbReference type="GO" id="GO:0005262">
    <property type="term" value="F:calcium channel activity"/>
    <property type="evidence" value="ECO:0007669"/>
    <property type="project" value="UniProtKB-KW"/>
</dbReference>
<organism evidence="16 17">
    <name type="scientific">Heterodera schachtii</name>
    <name type="common">Sugarbeet cyst nematode worm</name>
    <name type="synonym">Tylenchus schachtii</name>
    <dbReference type="NCBI Taxonomy" id="97005"/>
    <lineage>
        <taxon>Eukaryota</taxon>
        <taxon>Metazoa</taxon>
        <taxon>Ecdysozoa</taxon>
        <taxon>Nematoda</taxon>
        <taxon>Chromadorea</taxon>
        <taxon>Rhabditida</taxon>
        <taxon>Tylenchina</taxon>
        <taxon>Tylenchomorpha</taxon>
        <taxon>Tylenchoidea</taxon>
        <taxon>Heteroderidae</taxon>
        <taxon>Heteroderinae</taxon>
        <taxon>Heterodera</taxon>
    </lineage>
</organism>
<evidence type="ECO:0000256" key="14">
    <source>
        <dbReference type="SAM" id="Phobius"/>
    </source>
</evidence>
<dbReference type="PANTHER" id="PTHR10166">
    <property type="entry name" value="VOLTAGE-DEPENDENT CALCIUM CHANNEL SUBUNIT ALPHA-2/DELTA-RELATED"/>
    <property type="match status" value="1"/>
</dbReference>
<evidence type="ECO:0000256" key="1">
    <source>
        <dbReference type="ARBA" id="ARBA00004479"/>
    </source>
</evidence>
<proteinExistence type="predicted"/>
<dbReference type="GO" id="GO:0034702">
    <property type="term" value="C:monoatomic ion channel complex"/>
    <property type="evidence" value="ECO:0007669"/>
    <property type="project" value="UniProtKB-KW"/>
</dbReference>
<evidence type="ECO:0000313" key="16">
    <source>
        <dbReference type="EMBL" id="KAL3076578.1"/>
    </source>
</evidence>
<dbReference type="SUPFAM" id="SSF53300">
    <property type="entry name" value="vWA-like"/>
    <property type="match status" value="1"/>
</dbReference>
<accession>A0ABD2ITF6</accession>
<dbReference type="InterPro" id="IPR013608">
    <property type="entry name" value="VWA_N"/>
</dbReference>
<dbReference type="Proteomes" id="UP001620645">
    <property type="component" value="Unassembled WGS sequence"/>
</dbReference>
<comment type="caution">
    <text evidence="16">The sequence shown here is derived from an EMBL/GenBank/DDBJ whole genome shotgun (WGS) entry which is preliminary data.</text>
</comment>
<evidence type="ECO:0000256" key="4">
    <source>
        <dbReference type="ARBA" id="ARBA00022673"/>
    </source>
</evidence>
<keyword evidence="11 14" id="KW-0472">Membrane</keyword>
<keyword evidence="12" id="KW-0325">Glycoprotein</keyword>
<dbReference type="Pfam" id="PF08399">
    <property type="entry name" value="VWA_N"/>
    <property type="match status" value="1"/>
</dbReference>
<evidence type="ECO:0000256" key="10">
    <source>
        <dbReference type="ARBA" id="ARBA00023065"/>
    </source>
</evidence>
<evidence type="ECO:0000256" key="9">
    <source>
        <dbReference type="ARBA" id="ARBA00022989"/>
    </source>
</evidence>
<dbReference type="InterPro" id="IPR036465">
    <property type="entry name" value="vWFA_dom_sf"/>
</dbReference>
<keyword evidence="9 14" id="KW-1133">Transmembrane helix</keyword>
<dbReference type="PANTHER" id="PTHR10166:SF65">
    <property type="entry name" value="VWFA DOMAIN-CONTAINING PROTEIN"/>
    <property type="match status" value="1"/>
</dbReference>
<comment type="subcellular location">
    <subcellularLocation>
        <location evidence="1">Membrane</location>
        <topology evidence="1">Single-pass type I membrane protein</topology>
    </subcellularLocation>
</comment>
<evidence type="ECO:0000256" key="12">
    <source>
        <dbReference type="ARBA" id="ARBA00023180"/>
    </source>
</evidence>
<dbReference type="EMBL" id="JBICCN010000333">
    <property type="protein sequence ID" value="KAL3076578.1"/>
    <property type="molecule type" value="Genomic_DNA"/>
</dbReference>
<feature type="transmembrane region" description="Helical" evidence="14">
    <location>
        <begin position="1294"/>
        <end position="1311"/>
    </location>
</feature>
<dbReference type="InterPro" id="IPR051173">
    <property type="entry name" value="Ca_channel_alpha-2/delta"/>
</dbReference>